<comment type="caution">
    <text evidence="2">The sequence shown here is derived from an EMBL/GenBank/DDBJ whole genome shotgun (WGS) entry which is preliminary data.</text>
</comment>
<proteinExistence type="predicted"/>
<evidence type="ECO:0000256" key="1">
    <source>
        <dbReference type="SAM" id="Phobius"/>
    </source>
</evidence>
<feature type="transmembrane region" description="Helical" evidence="1">
    <location>
        <begin position="43"/>
        <end position="63"/>
    </location>
</feature>
<keyword evidence="1" id="KW-0812">Transmembrane</keyword>
<sequence length="74" mass="8554">MKKGIAKSGTKEWKFEKDFEIKGEESRKYNKEAVSLEKDHTPLYLMIGGGILLILLVIIIILMRKLKDSKHTHN</sequence>
<organism evidence="2 3">
    <name type="scientific">Lactococcus garvieae TRF1</name>
    <dbReference type="NCBI Taxonomy" id="1380772"/>
    <lineage>
        <taxon>Bacteria</taxon>
        <taxon>Bacillati</taxon>
        <taxon>Bacillota</taxon>
        <taxon>Bacilli</taxon>
        <taxon>Lactobacillales</taxon>
        <taxon>Streptococcaceae</taxon>
        <taxon>Lactococcus</taxon>
    </lineage>
</organism>
<name>V8AR44_9LACT</name>
<keyword evidence="1" id="KW-0472">Membrane</keyword>
<gene>
    <name evidence="2" type="ORF">N568_0106980</name>
</gene>
<reference evidence="2 3" key="1">
    <citation type="submission" date="2013-07" db="EMBL/GenBank/DDBJ databases">
        <title>Isolation of Lactococcus garvieae strain TRF1 from the fecal material of a timber rattlesnake.</title>
        <authorList>
            <person name="McLaughlin R.W."/>
            <person name="Cochran P.A."/>
            <person name="Dowd S.E."/>
        </authorList>
    </citation>
    <scope>NUCLEOTIDE SEQUENCE [LARGE SCALE GENOMIC DNA]</scope>
    <source>
        <strain evidence="2 3">TRF1</strain>
    </source>
</reference>
<dbReference type="Proteomes" id="UP000018692">
    <property type="component" value="Unassembled WGS sequence"/>
</dbReference>
<dbReference type="EMBL" id="AVFE01000022">
    <property type="protein sequence ID" value="ETD04631.1"/>
    <property type="molecule type" value="Genomic_DNA"/>
</dbReference>
<evidence type="ECO:0000313" key="2">
    <source>
        <dbReference type="EMBL" id="ETD04631.1"/>
    </source>
</evidence>
<dbReference type="AlphaFoldDB" id="V8AR44"/>
<accession>V8AR44</accession>
<keyword evidence="1" id="KW-1133">Transmembrane helix</keyword>
<protein>
    <submittedName>
        <fullName evidence="2">Uncharacterized protein</fullName>
    </submittedName>
</protein>
<evidence type="ECO:0000313" key="3">
    <source>
        <dbReference type="Proteomes" id="UP000018692"/>
    </source>
</evidence>